<dbReference type="AlphaFoldDB" id="A0AAW5E142"/>
<dbReference type="PROSITE" id="PS50110">
    <property type="entry name" value="RESPONSE_REGULATORY"/>
    <property type="match status" value="1"/>
</dbReference>
<comment type="caution">
    <text evidence="11">The sequence shown here is derived from an EMBL/GenBank/DDBJ whole genome shotgun (WGS) entry which is preliminary data.</text>
</comment>
<dbReference type="InterPro" id="IPR039420">
    <property type="entry name" value="WalR-like"/>
</dbReference>
<dbReference type="FunFam" id="3.40.50.2300:FF:000001">
    <property type="entry name" value="DNA-binding response regulator PhoB"/>
    <property type="match status" value="1"/>
</dbReference>
<feature type="DNA-binding region" description="OmpR/PhoB-type" evidence="8">
    <location>
        <begin position="143"/>
        <end position="242"/>
    </location>
</feature>
<dbReference type="InterPro" id="IPR011006">
    <property type="entry name" value="CheY-like_superfamily"/>
</dbReference>
<feature type="domain" description="Response regulatory" evidence="9">
    <location>
        <begin position="15"/>
        <end position="128"/>
    </location>
</feature>
<evidence type="ECO:0000256" key="1">
    <source>
        <dbReference type="ARBA" id="ARBA00004496"/>
    </source>
</evidence>
<dbReference type="GO" id="GO:0000976">
    <property type="term" value="F:transcription cis-regulatory region binding"/>
    <property type="evidence" value="ECO:0007669"/>
    <property type="project" value="TreeGrafter"/>
</dbReference>
<evidence type="ECO:0000259" key="10">
    <source>
        <dbReference type="PROSITE" id="PS51755"/>
    </source>
</evidence>
<dbReference type="SMART" id="SM00862">
    <property type="entry name" value="Trans_reg_C"/>
    <property type="match status" value="1"/>
</dbReference>
<dbReference type="Gene3D" id="1.10.10.10">
    <property type="entry name" value="Winged helix-like DNA-binding domain superfamily/Winged helix DNA-binding domain"/>
    <property type="match status" value="1"/>
</dbReference>
<evidence type="ECO:0000256" key="8">
    <source>
        <dbReference type="PROSITE-ProRule" id="PRU01091"/>
    </source>
</evidence>
<dbReference type="PANTHER" id="PTHR48111:SF26">
    <property type="entry name" value="STAGE 0 SPORULATION PROTEIN A HOMOLOG"/>
    <property type="match status" value="1"/>
</dbReference>
<name>A0AAW5E142_9BACI</name>
<comment type="subcellular location">
    <subcellularLocation>
        <location evidence="1">Cytoplasm</location>
    </subcellularLocation>
</comment>
<feature type="domain" description="OmpR/PhoB-type" evidence="10">
    <location>
        <begin position="143"/>
        <end position="242"/>
    </location>
</feature>
<dbReference type="InterPro" id="IPR001867">
    <property type="entry name" value="OmpR/PhoB-type_DNA-bd"/>
</dbReference>
<evidence type="ECO:0000256" key="6">
    <source>
        <dbReference type="ARBA" id="ARBA00023163"/>
    </source>
</evidence>
<dbReference type="SUPFAM" id="SSF52172">
    <property type="entry name" value="CheY-like"/>
    <property type="match status" value="1"/>
</dbReference>
<feature type="modified residue" description="4-aspartylphosphate" evidence="7">
    <location>
        <position position="64"/>
    </location>
</feature>
<dbReference type="EMBL" id="JAKTTI010000009">
    <property type="protein sequence ID" value="MCH1625289.1"/>
    <property type="molecule type" value="Genomic_DNA"/>
</dbReference>
<dbReference type="CDD" id="cd00383">
    <property type="entry name" value="trans_reg_C"/>
    <property type="match status" value="1"/>
</dbReference>
<proteinExistence type="predicted"/>
<evidence type="ECO:0000256" key="4">
    <source>
        <dbReference type="ARBA" id="ARBA00023015"/>
    </source>
</evidence>
<accession>A0AAW5E142</accession>
<evidence type="ECO:0000256" key="5">
    <source>
        <dbReference type="ARBA" id="ARBA00023125"/>
    </source>
</evidence>
<dbReference type="CDD" id="cd17574">
    <property type="entry name" value="REC_OmpR"/>
    <property type="match status" value="1"/>
</dbReference>
<evidence type="ECO:0000256" key="2">
    <source>
        <dbReference type="ARBA" id="ARBA00022553"/>
    </source>
</evidence>
<evidence type="ECO:0000256" key="7">
    <source>
        <dbReference type="PROSITE-ProRule" id="PRU00169"/>
    </source>
</evidence>
<dbReference type="GO" id="GO:0032993">
    <property type="term" value="C:protein-DNA complex"/>
    <property type="evidence" value="ECO:0007669"/>
    <property type="project" value="TreeGrafter"/>
</dbReference>
<keyword evidence="3" id="KW-0902">Two-component regulatory system</keyword>
<keyword evidence="2 7" id="KW-0597">Phosphoprotein</keyword>
<organism evidence="11 12">
    <name type="scientific">Fredinandcohnia quinoae</name>
    <dbReference type="NCBI Taxonomy" id="2918902"/>
    <lineage>
        <taxon>Bacteria</taxon>
        <taxon>Bacillati</taxon>
        <taxon>Bacillota</taxon>
        <taxon>Bacilli</taxon>
        <taxon>Bacillales</taxon>
        <taxon>Bacillaceae</taxon>
        <taxon>Fredinandcohnia</taxon>
    </lineage>
</organism>
<dbReference type="InterPro" id="IPR036388">
    <property type="entry name" value="WH-like_DNA-bd_sf"/>
</dbReference>
<reference evidence="11" key="1">
    <citation type="submission" date="2022-02" db="EMBL/GenBank/DDBJ databases">
        <title>Fredinandcohnia quinoae sp. nov. isolated from Chenopodium quinoa seeds.</title>
        <authorList>
            <person name="Saati-Santamaria Z."/>
            <person name="Flores-Felix J.D."/>
            <person name="Igual J.M."/>
            <person name="Velazquez E."/>
            <person name="Garcia-Fraile P."/>
            <person name="Martinez-Molina E."/>
        </authorList>
    </citation>
    <scope>NUCLEOTIDE SEQUENCE</scope>
    <source>
        <strain evidence="11">SECRCQ15</strain>
    </source>
</reference>
<dbReference type="GO" id="GO:0006355">
    <property type="term" value="P:regulation of DNA-templated transcription"/>
    <property type="evidence" value="ECO:0007669"/>
    <property type="project" value="InterPro"/>
</dbReference>
<dbReference type="SMART" id="SM00448">
    <property type="entry name" value="REC"/>
    <property type="match status" value="1"/>
</dbReference>
<dbReference type="Gene3D" id="3.40.50.2300">
    <property type="match status" value="1"/>
</dbReference>
<evidence type="ECO:0000259" key="9">
    <source>
        <dbReference type="PROSITE" id="PS50110"/>
    </source>
</evidence>
<dbReference type="PROSITE" id="PS51755">
    <property type="entry name" value="OMPR_PHOB"/>
    <property type="match status" value="1"/>
</dbReference>
<dbReference type="Pfam" id="PF00072">
    <property type="entry name" value="Response_reg"/>
    <property type="match status" value="1"/>
</dbReference>
<keyword evidence="6" id="KW-0804">Transcription</keyword>
<sequence>MYVLNIWRDVALKKRILLVEDDKEISKLIADHLEHENFKVLTAFDGEEAVSLFNKEEPDLILLDLMLPKLSGMEFLKQIREKNVLPILIISAKGSDVDKALGLGFGADDYISKPFSMIELTARVHAAIRRATQYITTENQSTSTTIQIKDLSLDLHSFSVQVRGNHIQLTSKEFHILKLFMTNQSRVFTKEQIYHFIWEDDYYGNENVINVHIRRLREKIEKDPSNPQYIQTVWGIGYKLGI</sequence>
<dbReference type="GO" id="GO:0005829">
    <property type="term" value="C:cytosol"/>
    <property type="evidence" value="ECO:0007669"/>
    <property type="project" value="TreeGrafter"/>
</dbReference>
<dbReference type="Gene3D" id="6.10.250.690">
    <property type="match status" value="1"/>
</dbReference>
<dbReference type="Pfam" id="PF00486">
    <property type="entry name" value="Trans_reg_C"/>
    <property type="match status" value="1"/>
</dbReference>
<evidence type="ECO:0000256" key="3">
    <source>
        <dbReference type="ARBA" id="ARBA00023012"/>
    </source>
</evidence>
<dbReference type="PANTHER" id="PTHR48111">
    <property type="entry name" value="REGULATOR OF RPOS"/>
    <property type="match status" value="1"/>
</dbReference>
<keyword evidence="4" id="KW-0805">Transcription regulation</keyword>
<keyword evidence="5 8" id="KW-0238">DNA-binding</keyword>
<evidence type="ECO:0000313" key="11">
    <source>
        <dbReference type="EMBL" id="MCH1625289.1"/>
    </source>
</evidence>
<dbReference type="FunFam" id="1.10.10.10:FF:000018">
    <property type="entry name" value="DNA-binding response regulator ResD"/>
    <property type="match status" value="1"/>
</dbReference>
<keyword evidence="12" id="KW-1185">Reference proteome</keyword>
<dbReference type="InterPro" id="IPR001789">
    <property type="entry name" value="Sig_transdc_resp-reg_receiver"/>
</dbReference>
<evidence type="ECO:0000313" key="12">
    <source>
        <dbReference type="Proteomes" id="UP001431131"/>
    </source>
</evidence>
<gene>
    <name evidence="11" type="ORF">MJG50_08110</name>
</gene>
<dbReference type="GO" id="GO:0000156">
    <property type="term" value="F:phosphorelay response regulator activity"/>
    <property type="evidence" value="ECO:0007669"/>
    <property type="project" value="TreeGrafter"/>
</dbReference>
<dbReference type="Proteomes" id="UP001431131">
    <property type="component" value="Unassembled WGS sequence"/>
</dbReference>
<protein>
    <submittedName>
        <fullName evidence="11">Response regulator transcription factor</fullName>
    </submittedName>
</protein>